<feature type="transmembrane region" description="Helical" evidence="1">
    <location>
        <begin position="20"/>
        <end position="42"/>
    </location>
</feature>
<proteinExistence type="predicted"/>
<name>A0A6C0KX89_9ZZZZ</name>
<keyword evidence="1" id="KW-0472">Membrane</keyword>
<keyword evidence="1" id="KW-0812">Transmembrane</keyword>
<keyword evidence="1" id="KW-1133">Transmembrane helix</keyword>
<accession>A0A6C0KX89</accession>
<feature type="transmembrane region" description="Helical" evidence="1">
    <location>
        <begin position="82"/>
        <end position="99"/>
    </location>
</feature>
<evidence type="ECO:0000313" key="2">
    <source>
        <dbReference type="EMBL" id="QHU22592.1"/>
    </source>
</evidence>
<evidence type="ECO:0000256" key="1">
    <source>
        <dbReference type="SAM" id="Phobius"/>
    </source>
</evidence>
<organism evidence="2">
    <name type="scientific">viral metagenome</name>
    <dbReference type="NCBI Taxonomy" id="1070528"/>
    <lineage>
        <taxon>unclassified sequences</taxon>
        <taxon>metagenomes</taxon>
        <taxon>organismal metagenomes</taxon>
    </lineage>
</organism>
<reference evidence="2" key="1">
    <citation type="journal article" date="2020" name="Nature">
        <title>Giant virus diversity and host interactions through global metagenomics.</title>
        <authorList>
            <person name="Schulz F."/>
            <person name="Roux S."/>
            <person name="Paez-Espino D."/>
            <person name="Jungbluth S."/>
            <person name="Walsh D.A."/>
            <person name="Denef V.J."/>
            <person name="McMahon K.D."/>
            <person name="Konstantinidis K.T."/>
            <person name="Eloe-Fadrosh E.A."/>
            <person name="Kyrpides N.C."/>
            <person name="Woyke T."/>
        </authorList>
    </citation>
    <scope>NUCLEOTIDE SEQUENCE</scope>
    <source>
        <strain evidence="2">GVMAG-S-ERX555907-102</strain>
    </source>
</reference>
<sequence>MVASADEMLQLIKNDNTNKIKYVLLFFIFMIALSQNLFKNIFGCSLQNIIKNTYSKHVISLLFLFLLIDVNSDNIESNSNPLISLLYSSIIYTLVFLLLHSNKIYITFISIIILVLIVLDKFKSYYQNTINDQEELQGKLDLIYKTTNVFVIIVVLTIIIGTLTSLNMKSLKRTLNGKIKTCL</sequence>
<dbReference type="AlphaFoldDB" id="A0A6C0KX89"/>
<dbReference type="EMBL" id="MN741012">
    <property type="protein sequence ID" value="QHU22592.1"/>
    <property type="molecule type" value="Genomic_DNA"/>
</dbReference>
<feature type="transmembrane region" description="Helical" evidence="1">
    <location>
        <begin position="104"/>
        <end position="122"/>
    </location>
</feature>
<feature type="transmembrane region" description="Helical" evidence="1">
    <location>
        <begin position="142"/>
        <end position="163"/>
    </location>
</feature>
<protein>
    <submittedName>
        <fullName evidence="2">Uncharacterized protein</fullName>
    </submittedName>
</protein>